<dbReference type="OrthoDB" id="1698378at2759"/>
<dbReference type="Proteomes" id="UP000504621">
    <property type="component" value="Unplaced"/>
</dbReference>
<proteinExistence type="predicted"/>
<gene>
    <name evidence="8" type="primary">LOC110428683</name>
</gene>
<dbReference type="GO" id="GO:0003700">
    <property type="term" value="F:DNA-binding transcription factor activity"/>
    <property type="evidence" value="ECO:0007669"/>
    <property type="project" value="InterPro"/>
</dbReference>
<evidence type="ECO:0000256" key="3">
    <source>
        <dbReference type="ARBA" id="ARBA00023125"/>
    </source>
</evidence>
<evidence type="ECO:0000256" key="4">
    <source>
        <dbReference type="ARBA" id="ARBA00023163"/>
    </source>
</evidence>
<sequence>MHLIFTKSLTQTDIEKRLAVPTGSLPQLGFAKGREGYHYVDFLVKDSSGGVWRFRCSTRLTGNHPKPYLSSGWLQFVRTKGLGINDKVHFYKEEDQGSGAEYRIKVERNMFPLFGHAIWVDVEKL</sequence>
<dbReference type="GO" id="GO:0005634">
    <property type="term" value="C:nucleus"/>
    <property type="evidence" value="ECO:0007669"/>
    <property type="project" value="UniProtKB-SubCell"/>
</dbReference>
<dbReference type="CDD" id="cd10017">
    <property type="entry name" value="B3_DNA"/>
    <property type="match status" value="1"/>
</dbReference>
<dbReference type="GeneID" id="110428683"/>
<keyword evidence="7" id="KW-1185">Reference proteome</keyword>
<dbReference type="PANTHER" id="PTHR31140:SF145">
    <property type="entry name" value="TF-B3 DOMAIN-CONTAINING PROTEIN"/>
    <property type="match status" value="1"/>
</dbReference>
<keyword evidence="3" id="KW-0238">DNA-binding</keyword>
<dbReference type="PANTHER" id="PTHR31140">
    <property type="entry name" value="B3 DOMAIN-CONTAINING TRANSCRIPTION FACTOR ABI3"/>
    <property type="match status" value="1"/>
</dbReference>
<evidence type="ECO:0000256" key="1">
    <source>
        <dbReference type="ARBA" id="ARBA00004123"/>
    </source>
</evidence>
<dbReference type="GO" id="GO:0003677">
    <property type="term" value="F:DNA binding"/>
    <property type="evidence" value="ECO:0007669"/>
    <property type="project" value="UniProtKB-KW"/>
</dbReference>
<dbReference type="InterPro" id="IPR015300">
    <property type="entry name" value="DNA-bd_pseudobarrel_sf"/>
</dbReference>
<feature type="domain" description="TF-B3" evidence="6">
    <location>
        <begin position="41"/>
        <end position="106"/>
    </location>
</feature>
<evidence type="ECO:0000256" key="2">
    <source>
        <dbReference type="ARBA" id="ARBA00023015"/>
    </source>
</evidence>
<reference evidence="8" key="1">
    <citation type="submission" date="2025-08" db="UniProtKB">
        <authorList>
            <consortium name="RefSeq"/>
        </authorList>
    </citation>
    <scope>IDENTIFICATION</scope>
    <source>
        <tissue evidence="8">Leaf</tissue>
    </source>
</reference>
<dbReference type="InterPro" id="IPR044800">
    <property type="entry name" value="LEC2-like"/>
</dbReference>
<dbReference type="Gene3D" id="2.40.330.10">
    <property type="entry name" value="DNA-binding pseudobarrel domain"/>
    <property type="match status" value="1"/>
</dbReference>
<dbReference type="AlphaFoldDB" id="A0A6J1BL18"/>
<name>A0A6J1BL18_9ROSI</name>
<protein>
    <submittedName>
        <fullName evidence="8">AP2/ERF and B3 domain-containing protein Os01g0693400-like</fullName>
    </submittedName>
</protein>
<evidence type="ECO:0000256" key="5">
    <source>
        <dbReference type="ARBA" id="ARBA00023242"/>
    </source>
</evidence>
<dbReference type="SUPFAM" id="SSF101936">
    <property type="entry name" value="DNA-binding pseudobarrel domain"/>
    <property type="match status" value="1"/>
</dbReference>
<dbReference type="InterPro" id="IPR003340">
    <property type="entry name" value="B3_DNA-bd"/>
</dbReference>
<keyword evidence="4" id="KW-0804">Transcription</keyword>
<dbReference type="RefSeq" id="XP_021300257.1">
    <property type="nucleotide sequence ID" value="XM_021444582.1"/>
</dbReference>
<evidence type="ECO:0000313" key="7">
    <source>
        <dbReference type="Proteomes" id="UP000504621"/>
    </source>
</evidence>
<comment type="subcellular location">
    <subcellularLocation>
        <location evidence="1">Nucleus</location>
    </subcellularLocation>
</comment>
<organism evidence="7 8">
    <name type="scientific">Herrania umbratica</name>
    <dbReference type="NCBI Taxonomy" id="108875"/>
    <lineage>
        <taxon>Eukaryota</taxon>
        <taxon>Viridiplantae</taxon>
        <taxon>Streptophyta</taxon>
        <taxon>Embryophyta</taxon>
        <taxon>Tracheophyta</taxon>
        <taxon>Spermatophyta</taxon>
        <taxon>Magnoliopsida</taxon>
        <taxon>eudicotyledons</taxon>
        <taxon>Gunneridae</taxon>
        <taxon>Pentapetalae</taxon>
        <taxon>rosids</taxon>
        <taxon>malvids</taxon>
        <taxon>Malvales</taxon>
        <taxon>Malvaceae</taxon>
        <taxon>Byttnerioideae</taxon>
        <taxon>Herrania</taxon>
    </lineage>
</organism>
<accession>A0A6J1BL18</accession>
<evidence type="ECO:0000313" key="8">
    <source>
        <dbReference type="RefSeq" id="XP_021300257.1"/>
    </source>
</evidence>
<dbReference type="Pfam" id="PF02362">
    <property type="entry name" value="B3"/>
    <property type="match status" value="1"/>
</dbReference>
<keyword evidence="2" id="KW-0805">Transcription regulation</keyword>
<evidence type="ECO:0000259" key="6">
    <source>
        <dbReference type="Pfam" id="PF02362"/>
    </source>
</evidence>
<keyword evidence="5" id="KW-0539">Nucleus</keyword>